<evidence type="ECO:0000259" key="1">
    <source>
        <dbReference type="Pfam" id="PF01370"/>
    </source>
</evidence>
<dbReference type="Proteomes" id="UP000198644">
    <property type="component" value="Unassembled WGS sequence"/>
</dbReference>
<dbReference type="SUPFAM" id="SSF51735">
    <property type="entry name" value="NAD(P)-binding Rossmann-fold domains"/>
    <property type="match status" value="1"/>
</dbReference>
<dbReference type="Pfam" id="PF01370">
    <property type="entry name" value="Epimerase"/>
    <property type="match status" value="1"/>
</dbReference>
<dbReference type="AlphaFoldDB" id="A0A1I6HGY9"/>
<dbReference type="PANTHER" id="PTHR12126">
    <property type="entry name" value="NADH-UBIQUINONE OXIDOREDUCTASE 39 KDA SUBUNIT-RELATED"/>
    <property type="match status" value="1"/>
</dbReference>
<dbReference type="InterPro" id="IPR036291">
    <property type="entry name" value="NAD(P)-bd_dom_sf"/>
</dbReference>
<evidence type="ECO:0000313" key="3">
    <source>
        <dbReference type="Proteomes" id="UP000198644"/>
    </source>
</evidence>
<keyword evidence="3" id="KW-1185">Reference proteome</keyword>
<dbReference type="GO" id="GO:0044877">
    <property type="term" value="F:protein-containing complex binding"/>
    <property type="evidence" value="ECO:0007669"/>
    <property type="project" value="TreeGrafter"/>
</dbReference>
<evidence type="ECO:0000313" key="2">
    <source>
        <dbReference type="EMBL" id="SFR53699.1"/>
    </source>
</evidence>
<reference evidence="2 3" key="1">
    <citation type="submission" date="2016-10" db="EMBL/GenBank/DDBJ databases">
        <authorList>
            <person name="de Groot N.N."/>
        </authorList>
    </citation>
    <scope>NUCLEOTIDE SEQUENCE [LARGE SCALE GENOMIC DNA]</scope>
    <source>
        <strain evidence="2 3">CGMCC 1.9167</strain>
    </source>
</reference>
<dbReference type="PANTHER" id="PTHR12126:SF11">
    <property type="entry name" value="NADH DEHYDROGENASE [UBIQUINONE] 1 ALPHA SUBCOMPLEX SUBUNIT 9, MITOCHONDRIAL"/>
    <property type="match status" value="1"/>
</dbReference>
<dbReference type="Gene3D" id="3.40.50.720">
    <property type="entry name" value="NAD(P)-binding Rossmann-like Domain"/>
    <property type="match status" value="1"/>
</dbReference>
<organism evidence="2 3">
    <name type="scientific">Marinobacter daqiaonensis</name>
    <dbReference type="NCBI Taxonomy" id="650891"/>
    <lineage>
        <taxon>Bacteria</taxon>
        <taxon>Pseudomonadati</taxon>
        <taxon>Pseudomonadota</taxon>
        <taxon>Gammaproteobacteria</taxon>
        <taxon>Pseudomonadales</taxon>
        <taxon>Marinobacteraceae</taxon>
        <taxon>Marinobacter</taxon>
    </lineage>
</organism>
<protein>
    <submittedName>
        <fullName evidence="2">NADH dehydrogenase</fullName>
    </submittedName>
</protein>
<gene>
    <name evidence="2" type="ORF">SAMN05216203_1233</name>
</gene>
<dbReference type="InterPro" id="IPR001509">
    <property type="entry name" value="Epimerase_deHydtase"/>
</dbReference>
<name>A0A1I6HGY9_9GAMM</name>
<sequence>MSDSLIVVFGGSGYLGSHIVQALAEAGNRVRVVARTPEVRIPPGLASRVEKQPANIRNRDDVRRALEGAHGAVNAVSLYSEKPPLTFDTIHVEGAERLARCCREAGLSALVHISGINADPRSPSAYVSARGRGEHRVREAFPGAIILRPSTLFGADGGTLSTMEVLCRFPVVPLFGRGLTRLQPTHVEDVAKAVVTVIANPDSSETLYELGGGQVVSYRELVRLVLRRCGRRRPMLPVPFALWYLGATLVSFMDSPPLTRDQLILMEEDNVVHPGMPGFDSLGIRPRRVDEEVPTERFFQAEN</sequence>
<proteinExistence type="predicted"/>
<dbReference type="OrthoDB" id="9776313at2"/>
<dbReference type="EMBL" id="FOYW01000001">
    <property type="protein sequence ID" value="SFR53699.1"/>
    <property type="molecule type" value="Genomic_DNA"/>
</dbReference>
<dbReference type="STRING" id="650891.SAMN05216203_1233"/>
<dbReference type="RefSeq" id="WP_092009825.1">
    <property type="nucleotide sequence ID" value="NZ_FOYW01000001.1"/>
</dbReference>
<feature type="domain" description="NAD-dependent epimerase/dehydratase" evidence="1">
    <location>
        <begin position="6"/>
        <end position="208"/>
    </location>
</feature>
<dbReference type="InterPro" id="IPR051207">
    <property type="entry name" value="ComplexI_NDUFA9_subunit"/>
</dbReference>
<accession>A0A1I6HGY9</accession>
<dbReference type="CDD" id="cd05271">
    <property type="entry name" value="NDUFA9_like_SDR_a"/>
    <property type="match status" value="1"/>
</dbReference>